<evidence type="ECO:0000256" key="7">
    <source>
        <dbReference type="SAM" id="Phobius"/>
    </source>
</evidence>
<dbReference type="EMBL" id="CACVKT020010234">
    <property type="protein sequence ID" value="CAC5425445.1"/>
    <property type="molecule type" value="Genomic_DNA"/>
</dbReference>
<dbReference type="Gene3D" id="2.60.40.1660">
    <property type="entry name" value="Na, k-atpase alpha subunit"/>
    <property type="match status" value="1"/>
</dbReference>
<accession>A0A6J8F139</accession>
<dbReference type="AlphaFoldDB" id="A0A6J8F139"/>
<keyword evidence="9" id="KW-1185">Reference proteome</keyword>
<name>A0A6J8F139_MYTCO</name>
<dbReference type="OrthoDB" id="5912413at2759"/>
<sequence>MASTVSGSTAFTIQADPDTGTFKRRFEDVSTFFFDSENGKILGKSFQQWLLGALFYIAFYCCIIAVMLACGAVVYQTLNWNMPRLTSQDSILQLNPSLGFRPLPDSSTTLIRFIKGDKRDYSILQDNLEAYLLFYENQNQVTDTGVMVDCKTYDKRRPRLEWDKACRFALQDLGKICIKQQNFGMKDGKPCVLLKLNRVFDWHPENYQNESEVPSEIKDTYLPYYVHLKCFGVTPADEDNMGRIEYYPAGGFHFKYFPFRNQQGYRSPLVFVRFASPSLHILIMVECKAYARNIRQNSVERAGTVRFEVLVD</sequence>
<dbReference type="GO" id="GO:1990573">
    <property type="term" value="P:potassium ion import across plasma membrane"/>
    <property type="evidence" value="ECO:0007669"/>
    <property type="project" value="TreeGrafter"/>
</dbReference>
<protein>
    <submittedName>
        <fullName evidence="8">ATP1B</fullName>
    </submittedName>
</protein>
<keyword evidence="3 7" id="KW-0812">Transmembrane</keyword>
<dbReference type="PANTHER" id="PTHR11523">
    <property type="entry name" value="SODIUM/POTASSIUM-DEPENDENT ATPASE BETA SUBUNIT"/>
    <property type="match status" value="1"/>
</dbReference>
<evidence type="ECO:0000256" key="1">
    <source>
        <dbReference type="ARBA" id="ARBA00004606"/>
    </source>
</evidence>
<gene>
    <name evidence="8" type="ORF">MCOR_57263</name>
</gene>
<dbReference type="PANTHER" id="PTHR11523:SF28">
    <property type="entry name" value="NA_K-ATPASE BETA SUBUNIT ISOFORM 4-RELATED"/>
    <property type="match status" value="1"/>
</dbReference>
<feature type="transmembrane region" description="Helical" evidence="7">
    <location>
        <begin position="53"/>
        <end position="75"/>
    </location>
</feature>
<evidence type="ECO:0000313" key="8">
    <source>
        <dbReference type="EMBL" id="CAC5425445.1"/>
    </source>
</evidence>
<organism evidence="8 9">
    <name type="scientific">Mytilus coruscus</name>
    <name type="common">Sea mussel</name>
    <dbReference type="NCBI Taxonomy" id="42192"/>
    <lineage>
        <taxon>Eukaryota</taxon>
        <taxon>Metazoa</taxon>
        <taxon>Spiralia</taxon>
        <taxon>Lophotrochozoa</taxon>
        <taxon>Mollusca</taxon>
        <taxon>Bivalvia</taxon>
        <taxon>Autobranchia</taxon>
        <taxon>Pteriomorphia</taxon>
        <taxon>Mytilida</taxon>
        <taxon>Mytiloidea</taxon>
        <taxon>Mytilidae</taxon>
        <taxon>Mytilinae</taxon>
        <taxon>Mytilus</taxon>
    </lineage>
</organism>
<keyword evidence="6 7" id="KW-0472">Membrane</keyword>
<dbReference type="Pfam" id="PF00287">
    <property type="entry name" value="Na_K-ATPase"/>
    <property type="match status" value="1"/>
</dbReference>
<evidence type="ECO:0000256" key="3">
    <source>
        <dbReference type="ARBA" id="ARBA00022692"/>
    </source>
</evidence>
<keyword evidence="5 7" id="KW-1133">Transmembrane helix</keyword>
<comment type="similarity">
    <text evidence="2">Belongs to the X(+)/potassium ATPases subunit beta family.</text>
</comment>
<proteinExistence type="inferred from homology"/>
<evidence type="ECO:0000256" key="2">
    <source>
        <dbReference type="ARBA" id="ARBA00005876"/>
    </source>
</evidence>
<evidence type="ECO:0000313" key="9">
    <source>
        <dbReference type="Proteomes" id="UP000507470"/>
    </source>
</evidence>
<keyword evidence="4" id="KW-0735">Signal-anchor</keyword>
<dbReference type="InterPro" id="IPR038702">
    <property type="entry name" value="Na/K_ATPase_sub_beta_sf"/>
</dbReference>
<comment type="subcellular location">
    <subcellularLocation>
        <location evidence="1">Membrane</location>
        <topology evidence="1">Single-pass type II membrane protein</topology>
    </subcellularLocation>
</comment>
<dbReference type="Proteomes" id="UP000507470">
    <property type="component" value="Unassembled WGS sequence"/>
</dbReference>
<reference evidence="8 9" key="1">
    <citation type="submission" date="2020-06" db="EMBL/GenBank/DDBJ databases">
        <authorList>
            <person name="Li R."/>
            <person name="Bekaert M."/>
        </authorList>
    </citation>
    <scope>NUCLEOTIDE SEQUENCE [LARGE SCALE GENOMIC DNA]</scope>
    <source>
        <strain evidence="9">wild</strain>
    </source>
</reference>
<evidence type="ECO:0000256" key="6">
    <source>
        <dbReference type="ARBA" id="ARBA00023136"/>
    </source>
</evidence>
<dbReference type="GO" id="GO:0030007">
    <property type="term" value="P:intracellular potassium ion homeostasis"/>
    <property type="evidence" value="ECO:0007669"/>
    <property type="project" value="TreeGrafter"/>
</dbReference>
<dbReference type="GO" id="GO:0036376">
    <property type="term" value="P:sodium ion export across plasma membrane"/>
    <property type="evidence" value="ECO:0007669"/>
    <property type="project" value="TreeGrafter"/>
</dbReference>
<evidence type="ECO:0000256" key="4">
    <source>
        <dbReference type="ARBA" id="ARBA00022968"/>
    </source>
</evidence>
<dbReference type="GO" id="GO:0005890">
    <property type="term" value="C:sodium:potassium-exchanging ATPase complex"/>
    <property type="evidence" value="ECO:0007669"/>
    <property type="project" value="InterPro"/>
</dbReference>
<dbReference type="GO" id="GO:0006883">
    <property type="term" value="P:intracellular sodium ion homeostasis"/>
    <property type="evidence" value="ECO:0007669"/>
    <property type="project" value="TreeGrafter"/>
</dbReference>
<dbReference type="GO" id="GO:0001671">
    <property type="term" value="F:ATPase activator activity"/>
    <property type="evidence" value="ECO:0007669"/>
    <property type="project" value="TreeGrafter"/>
</dbReference>
<evidence type="ECO:0000256" key="5">
    <source>
        <dbReference type="ARBA" id="ARBA00022989"/>
    </source>
</evidence>
<dbReference type="InterPro" id="IPR000402">
    <property type="entry name" value="Na/K_ATPase_sub_beta"/>
</dbReference>